<evidence type="ECO:0000313" key="1">
    <source>
        <dbReference type="EMBL" id="ROP42728.1"/>
    </source>
</evidence>
<proteinExistence type="predicted"/>
<comment type="caution">
    <text evidence="1">The sequence shown here is derived from an EMBL/GenBank/DDBJ whole genome shotgun (WGS) entry which is preliminary data.</text>
</comment>
<name>A0A3N1HJK7_9PSEU</name>
<dbReference type="EMBL" id="RJKM01000001">
    <property type="protein sequence ID" value="ROP42728.1"/>
    <property type="molecule type" value="Genomic_DNA"/>
</dbReference>
<reference evidence="1 2" key="1">
    <citation type="submission" date="2018-11" db="EMBL/GenBank/DDBJ databases">
        <title>Sequencing the genomes of 1000 actinobacteria strains.</title>
        <authorList>
            <person name="Klenk H.-P."/>
        </authorList>
    </citation>
    <scope>NUCLEOTIDE SEQUENCE [LARGE SCALE GENOMIC DNA]</scope>
    <source>
        <strain evidence="1 2">DSM 44231</strain>
    </source>
</reference>
<dbReference type="Proteomes" id="UP000268727">
    <property type="component" value="Unassembled WGS sequence"/>
</dbReference>
<organism evidence="1 2">
    <name type="scientific">Saccharothrix texasensis</name>
    <dbReference type="NCBI Taxonomy" id="103734"/>
    <lineage>
        <taxon>Bacteria</taxon>
        <taxon>Bacillati</taxon>
        <taxon>Actinomycetota</taxon>
        <taxon>Actinomycetes</taxon>
        <taxon>Pseudonocardiales</taxon>
        <taxon>Pseudonocardiaceae</taxon>
        <taxon>Saccharothrix</taxon>
    </lineage>
</organism>
<dbReference type="AlphaFoldDB" id="A0A3N1HJK7"/>
<sequence length="127" mass="13695">MLAPMSEPVHVLARPVRWRRTGARAFAFAARVDGTWWVLRLNDFPHHPLYTLFVDGAVVGDVEDVPSRAPGWDLGSADGPGLTDEQRAEALASVRGLEPYGSEVGRPCDGDWCSCAGYAEERGAATG</sequence>
<gene>
    <name evidence="1" type="ORF">EDD40_8238</name>
</gene>
<accession>A0A3N1HJK7</accession>
<evidence type="ECO:0000313" key="2">
    <source>
        <dbReference type="Proteomes" id="UP000268727"/>
    </source>
</evidence>
<keyword evidence="2" id="KW-1185">Reference proteome</keyword>
<protein>
    <submittedName>
        <fullName evidence="1">Uncharacterized protein</fullName>
    </submittedName>
</protein>